<organism evidence="2 3">
    <name type="scientific">Desulfoferula mesophila</name>
    <dbReference type="NCBI Taxonomy" id="3058419"/>
    <lineage>
        <taxon>Bacteria</taxon>
        <taxon>Pseudomonadati</taxon>
        <taxon>Thermodesulfobacteriota</taxon>
        <taxon>Desulfarculia</taxon>
        <taxon>Desulfarculales</taxon>
        <taxon>Desulfarculaceae</taxon>
        <taxon>Desulfoferula</taxon>
    </lineage>
</organism>
<proteinExistence type="predicted"/>
<keyword evidence="3" id="KW-1185">Reference proteome</keyword>
<dbReference type="InterPro" id="IPR050664">
    <property type="entry name" value="Octanoyltrans_LipM/LipL"/>
</dbReference>
<dbReference type="InterPro" id="IPR045864">
    <property type="entry name" value="aa-tRNA-synth_II/BPL/LPL"/>
</dbReference>
<dbReference type="SUPFAM" id="SSF55681">
    <property type="entry name" value="Class II aaRS and biotin synthetases"/>
    <property type="match status" value="1"/>
</dbReference>
<evidence type="ECO:0000259" key="1">
    <source>
        <dbReference type="PROSITE" id="PS51733"/>
    </source>
</evidence>
<evidence type="ECO:0000313" key="2">
    <source>
        <dbReference type="EMBL" id="BEQ14794.1"/>
    </source>
</evidence>
<gene>
    <name evidence="2" type="ORF">FAK_18600</name>
</gene>
<dbReference type="EMBL" id="AP028679">
    <property type="protein sequence ID" value="BEQ14794.1"/>
    <property type="molecule type" value="Genomic_DNA"/>
</dbReference>
<dbReference type="Gene3D" id="3.30.930.10">
    <property type="entry name" value="Bira Bifunctional Protein, Domain 2"/>
    <property type="match status" value="1"/>
</dbReference>
<accession>A0AAU9EJM7</accession>
<protein>
    <recommendedName>
        <fullName evidence="1">BPL/LPL catalytic domain-containing protein</fullName>
    </recommendedName>
</protein>
<dbReference type="Pfam" id="PF21948">
    <property type="entry name" value="LplA-B_cat"/>
    <property type="match status" value="1"/>
</dbReference>
<dbReference type="Proteomes" id="UP001366166">
    <property type="component" value="Chromosome"/>
</dbReference>
<dbReference type="Gene3D" id="3.30.390.50">
    <property type="entry name" value="CO dehydrogenase flavoprotein, C-terminal domain"/>
    <property type="match status" value="1"/>
</dbReference>
<sequence length="368" mass="41178">MKKLRFIKCNDSYADFSTSISPAVEKGLEYGVASNTVLLNVFSTDSITSGYLDDPEKAIDLAFCEQAGIVVRRRQNTGGAVFGPKGGAFLCLYLNPRALGVPMTNIKDAFQVSLTAMAEAVEELWHIPARYRPLNDIEVEGRKLVPSSARLENGILTLRLLINVVNTDRAVLSKAIITNPEKVKDKAIKDVGARYTSLENELNREITGEDMEQLSRLTIAKMFGDDLELVPGQLTPEEEQYLKEYQKTYNSPEWFFANSERIRFKGAHPYAIKSEGNQKAVAGLIRVTLLSREGRMDDLIVTGDFHPSPYRVTRDIEHALRGKPCDLAVVRQELERIYAREDVEMAGIEIDDFMTAFAKAFGKEFGPQ</sequence>
<feature type="domain" description="BPL/LPL catalytic" evidence="1">
    <location>
        <begin position="31"/>
        <end position="227"/>
    </location>
</feature>
<name>A0AAU9EJM7_9BACT</name>
<dbReference type="PROSITE" id="PS51733">
    <property type="entry name" value="BPL_LPL_CATALYTIC"/>
    <property type="match status" value="1"/>
</dbReference>
<dbReference type="RefSeq" id="WP_338606469.1">
    <property type="nucleotide sequence ID" value="NZ_AP028679.1"/>
</dbReference>
<evidence type="ECO:0000313" key="3">
    <source>
        <dbReference type="Proteomes" id="UP001366166"/>
    </source>
</evidence>
<dbReference type="PANTHER" id="PTHR43679">
    <property type="entry name" value="OCTANOYLTRANSFERASE LIPM-RELATED"/>
    <property type="match status" value="1"/>
</dbReference>
<dbReference type="PANTHER" id="PTHR43679:SF2">
    <property type="entry name" value="OCTANOYL-[GCVH]:PROTEIN N-OCTANOYLTRANSFERASE"/>
    <property type="match status" value="1"/>
</dbReference>
<dbReference type="KEGG" id="dmp:FAK_18600"/>
<reference evidence="3" key="1">
    <citation type="journal article" date="2023" name="Arch. Microbiol.">
        <title>Desulfoferula mesophilus gen. nov. sp. nov., a mesophilic sulfate-reducing bacterium isolated from a brackish lake sediment.</title>
        <authorList>
            <person name="Watanabe T."/>
            <person name="Yabe T."/>
            <person name="Tsuji J.M."/>
            <person name="Fukui M."/>
        </authorList>
    </citation>
    <scope>NUCLEOTIDE SEQUENCE [LARGE SCALE GENOMIC DNA]</scope>
    <source>
        <strain evidence="3">12FAK</strain>
    </source>
</reference>
<dbReference type="AlphaFoldDB" id="A0AAU9EJM7"/>
<dbReference type="InterPro" id="IPR004143">
    <property type="entry name" value="BPL_LPL_catalytic"/>
</dbReference>